<gene>
    <name evidence="2" type="ORF">JIG36_02190</name>
</gene>
<comment type="caution">
    <text evidence="2">The sequence shown here is derived from an EMBL/GenBank/DDBJ whole genome shotgun (WGS) entry which is preliminary data.</text>
</comment>
<dbReference type="Pfam" id="PF00990">
    <property type="entry name" value="GGDEF"/>
    <property type="match status" value="1"/>
</dbReference>
<dbReference type="InterPro" id="IPR029787">
    <property type="entry name" value="Nucleotide_cyclase"/>
</dbReference>
<dbReference type="EMBL" id="JAENHP010000001">
    <property type="protein sequence ID" value="MBM2614366.1"/>
    <property type="molecule type" value="Genomic_DNA"/>
</dbReference>
<dbReference type="CDD" id="cd01949">
    <property type="entry name" value="GGDEF"/>
    <property type="match status" value="1"/>
</dbReference>
<dbReference type="PANTHER" id="PTHR45138">
    <property type="entry name" value="REGULATORY COMPONENTS OF SENSORY TRANSDUCTION SYSTEM"/>
    <property type="match status" value="1"/>
</dbReference>
<feature type="domain" description="GGDEF" evidence="1">
    <location>
        <begin position="377"/>
        <end position="505"/>
    </location>
</feature>
<evidence type="ECO:0000313" key="3">
    <source>
        <dbReference type="Proteomes" id="UP000632138"/>
    </source>
</evidence>
<dbReference type="Proteomes" id="UP000632138">
    <property type="component" value="Unassembled WGS sequence"/>
</dbReference>
<dbReference type="Gene3D" id="3.30.70.270">
    <property type="match status" value="1"/>
</dbReference>
<proteinExistence type="predicted"/>
<protein>
    <submittedName>
        <fullName evidence="2">GGDEF domain-containing protein</fullName>
    </submittedName>
</protein>
<dbReference type="PANTHER" id="PTHR45138:SF9">
    <property type="entry name" value="DIGUANYLATE CYCLASE DGCM-RELATED"/>
    <property type="match status" value="1"/>
</dbReference>
<dbReference type="NCBIfam" id="TIGR00254">
    <property type="entry name" value="GGDEF"/>
    <property type="match status" value="1"/>
</dbReference>
<organism evidence="2 3">
    <name type="scientific">Paractinoplanes ovalisporus</name>
    <dbReference type="NCBI Taxonomy" id="2810368"/>
    <lineage>
        <taxon>Bacteria</taxon>
        <taxon>Bacillati</taxon>
        <taxon>Actinomycetota</taxon>
        <taxon>Actinomycetes</taxon>
        <taxon>Micromonosporales</taxon>
        <taxon>Micromonosporaceae</taxon>
        <taxon>Paractinoplanes</taxon>
    </lineage>
</organism>
<dbReference type="InterPro" id="IPR000160">
    <property type="entry name" value="GGDEF_dom"/>
</dbReference>
<keyword evidence="3" id="KW-1185">Reference proteome</keyword>
<reference evidence="2 3" key="1">
    <citation type="submission" date="2021-01" db="EMBL/GenBank/DDBJ databases">
        <title>Actinoplanes sp. nov. LDG1-06 isolated from lichen.</title>
        <authorList>
            <person name="Saeng-In P."/>
            <person name="Phongsopitanun W."/>
            <person name="Kanchanasin P."/>
            <person name="Yuki M."/>
            <person name="Kudo T."/>
            <person name="Ohkuma M."/>
            <person name="Tanasupawat S."/>
        </authorList>
    </citation>
    <scope>NUCLEOTIDE SEQUENCE [LARGE SCALE GENOMIC DNA]</scope>
    <source>
        <strain evidence="2 3">LDG1-06</strain>
    </source>
</reference>
<evidence type="ECO:0000313" key="2">
    <source>
        <dbReference type="EMBL" id="MBM2614366.1"/>
    </source>
</evidence>
<accession>A0ABS2A3F3</accession>
<dbReference type="PROSITE" id="PS50887">
    <property type="entry name" value="GGDEF"/>
    <property type="match status" value="1"/>
</dbReference>
<evidence type="ECO:0000259" key="1">
    <source>
        <dbReference type="PROSITE" id="PS50887"/>
    </source>
</evidence>
<dbReference type="SUPFAM" id="SSF55073">
    <property type="entry name" value="Nucleotide cyclase"/>
    <property type="match status" value="1"/>
</dbReference>
<sequence length="505" mass="54488">MSPPDEHAQAIEHAYALIEAAQGEMSPEQIEAACRQIGRDDWADVEILLHFARSLAVRETGVDHSSHLQDMLRCAVGLGDPVLLSLALAASAARRADARRALDVSEGAASPFVRAVGLLDTPGGPVVHRVAAQIEVGQVAHLMGFWEVALEHHDLADKALDAEAEQRWPATVRRQRIVIAINQVDLVLDWSCAQAMIGDWAGAADRVVPLLKDADAVVGPDWPPSWRLQYHGHVLLLAALAGVPFADFFFVDVDEAVAMLASAIRAARAGDAATAARLADGLVLPEMTPASARLLALSLVAHRPGTPAAALRYGDELARLRWSDRIERMTAMRDAIEVERRRIEHEQLRRDVLTDDLTRLANRRGYQAYLAGDLSAPDYAVMMIDVDHFKQVNDRFGHDVGDLVLAAIGGILSQHVRPADLAARLGGDEFVVILAGVRPEVTESRAQAVVDAVREFAWPSIAPGLAVSISIGVHHGGPDQLAGLASDADKRLYRAKSSGRGRVVV</sequence>
<dbReference type="SMART" id="SM00267">
    <property type="entry name" value="GGDEF"/>
    <property type="match status" value="1"/>
</dbReference>
<name>A0ABS2A3F3_9ACTN</name>
<dbReference type="InterPro" id="IPR043128">
    <property type="entry name" value="Rev_trsase/Diguanyl_cyclase"/>
</dbReference>
<dbReference type="InterPro" id="IPR050469">
    <property type="entry name" value="Diguanylate_Cyclase"/>
</dbReference>
<dbReference type="RefSeq" id="WP_203374263.1">
    <property type="nucleotide sequence ID" value="NZ_JAENHP010000001.1"/>
</dbReference>